<dbReference type="Gene3D" id="1.50.10.100">
    <property type="entry name" value="Chondroitin AC/alginate lyase"/>
    <property type="match status" value="1"/>
</dbReference>
<protein>
    <submittedName>
        <fullName evidence="4">Alginate lyase family protein</fullName>
    </submittedName>
</protein>
<dbReference type="EMBL" id="BAABFN010000001">
    <property type="protein sequence ID" value="GAA4300053.1"/>
    <property type="molecule type" value="Genomic_DNA"/>
</dbReference>
<comment type="caution">
    <text evidence="4">The sequence shown here is derived from an EMBL/GenBank/DDBJ whole genome shotgun (WGS) entry which is preliminary data.</text>
</comment>
<keyword evidence="2 4" id="KW-0456">Lyase</keyword>
<evidence type="ECO:0000256" key="1">
    <source>
        <dbReference type="ARBA" id="ARBA00022729"/>
    </source>
</evidence>
<evidence type="ECO:0000313" key="4">
    <source>
        <dbReference type="EMBL" id="GAA4300053.1"/>
    </source>
</evidence>
<sequence>MKPNMVIFIARVAGVKRLIKGKPLFALLLCVCLGMQGYAQEPAQPAEVLTFRKKAILDKADKALQERPVTITAFVCPRSAGDRHEFYSEGDYWWPDPKHPDGPYIQRDGETNPENFVEHRHAMIRLSQIMGDLAAAYLVTHDKKYLEKALQHALAWFVDTATLMRPNLQYAQAIKGRVTGRGIGIIDTIQLLEVAQALRIMEEAGVIPAAELQALKAWFSEYERWLVNSDYGKAEMNAKNNHGTCWALQAAAFARFTNNEQLLEFCRRRYREVFLPKQMATDGSFPLELARTKPYGYSLFNLDAMAGLCQILSDPQHDLWSYSTADGRGIRQGIRFMYPYVADKGKWPYRKDVMHWESWPVAQPFLVFGAVAFHSEDYLRLWERLDHDPQDEEVIRNLPIRHPVLWLGSR</sequence>
<keyword evidence="1" id="KW-0732">Signal</keyword>
<accession>A0ABP8FC55</accession>
<dbReference type="SUPFAM" id="SSF48230">
    <property type="entry name" value="Chondroitin AC/alginate lyase"/>
    <property type="match status" value="1"/>
</dbReference>
<dbReference type="Proteomes" id="UP001501207">
    <property type="component" value="Unassembled WGS sequence"/>
</dbReference>
<dbReference type="GO" id="GO:0016829">
    <property type="term" value="F:lyase activity"/>
    <property type="evidence" value="ECO:0007669"/>
    <property type="project" value="UniProtKB-KW"/>
</dbReference>
<dbReference type="RefSeq" id="WP_344973544.1">
    <property type="nucleotide sequence ID" value="NZ_BAABFN010000001.1"/>
</dbReference>
<name>A0ABP8FC55_9BACT</name>
<dbReference type="Pfam" id="PF05426">
    <property type="entry name" value="Alginate_lyase"/>
    <property type="match status" value="1"/>
</dbReference>
<evidence type="ECO:0000259" key="3">
    <source>
        <dbReference type="Pfam" id="PF05426"/>
    </source>
</evidence>
<evidence type="ECO:0000256" key="2">
    <source>
        <dbReference type="ARBA" id="ARBA00023239"/>
    </source>
</evidence>
<dbReference type="InterPro" id="IPR008397">
    <property type="entry name" value="Alginate_lyase_dom"/>
</dbReference>
<dbReference type="InterPro" id="IPR008929">
    <property type="entry name" value="Chondroitin_lyas"/>
</dbReference>
<proteinExistence type="predicted"/>
<keyword evidence="5" id="KW-1185">Reference proteome</keyword>
<reference evidence="5" key="1">
    <citation type="journal article" date="2019" name="Int. J. Syst. Evol. Microbiol.">
        <title>The Global Catalogue of Microorganisms (GCM) 10K type strain sequencing project: providing services to taxonomists for standard genome sequencing and annotation.</title>
        <authorList>
            <consortium name="The Broad Institute Genomics Platform"/>
            <consortium name="The Broad Institute Genome Sequencing Center for Infectious Disease"/>
            <person name="Wu L."/>
            <person name="Ma J."/>
        </authorList>
    </citation>
    <scope>NUCLEOTIDE SEQUENCE [LARGE SCALE GENOMIC DNA]</scope>
    <source>
        <strain evidence="5">JCM 17664</strain>
    </source>
</reference>
<organism evidence="4 5">
    <name type="scientific">Compostibacter hankyongensis</name>
    <dbReference type="NCBI Taxonomy" id="1007089"/>
    <lineage>
        <taxon>Bacteria</taxon>
        <taxon>Pseudomonadati</taxon>
        <taxon>Bacteroidota</taxon>
        <taxon>Chitinophagia</taxon>
        <taxon>Chitinophagales</taxon>
        <taxon>Chitinophagaceae</taxon>
        <taxon>Compostibacter</taxon>
    </lineage>
</organism>
<gene>
    <name evidence="4" type="ORF">GCM10023143_00710</name>
</gene>
<feature type="domain" description="Alginate lyase" evidence="3">
    <location>
        <begin position="78"/>
        <end position="347"/>
    </location>
</feature>
<evidence type="ECO:0000313" key="5">
    <source>
        <dbReference type="Proteomes" id="UP001501207"/>
    </source>
</evidence>